<dbReference type="STRING" id="1400863.BN873_610083"/>
<keyword evidence="8 11" id="KW-0808">Transferase</keyword>
<sequence length="386" mass="41934">MHIALVAGEPSGDLLGSGLIAALKQRYPHARFSGIGGAGMVEQGLYTWVPLERLAVMGLVEVLRHLPELSKIRQQLYQQYSADPPDVFIGIDAPDFNLGLEQRLRARGIPTVHYVSPSVWAWRPWRVHKIARAANLVLTLLPFEATFYEKHAIPVSYVGHPLADLIPLQSDPAAARRSLDVGCATAGLIVALLPGSRLGEVKRLGTLFLDTARWLAVQRPDLSFLLPAATPQLYEFLTHLQAERAPALPLTVVRGRAREVMAAADAVLLASGTATLEAMLLKRPMVVAYQVAPLTAWLARRLVTVAHFSLPNLLAGKELVPEFFQEAATVMALGPAVLHALNDVGARQMLMAEFTALHLALRRDADQQAAQAIANLVETSSQPDAL</sequence>
<evidence type="ECO:0000256" key="8">
    <source>
        <dbReference type="ARBA" id="ARBA00022679"/>
    </source>
</evidence>
<comment type="pathway">
    <text evidence="11">Bacterial outer membrane biogenesis; LPS lipid A biosynthesis.</text>
</comment>
<name>W6M703_9GAMM</name>
<dbReference type="HAMAP" id="MF_00392">
    <property type="entry name" value="LpxB"/>
    <property type="match status" value="1"/>
</dbReference>
<dbReference type="UniPathway" id="UPA00973"/>
<comment type="caution">
    <text evidence="12">The sequence shown here is derived from an EMBL/GenBank/DDBJ whole genome shotgun (WGS) entry which is preliminary data.</text>
</comment>
<dbReference type="Pfam" id="PF02684">
    <property type="entry name" value="LpxB"/>
    <property type="match status" value="1"/>
</dbReference>
<keyword evidence="5 11" id="KW-0444">Lipid biosynthesis</keyword>
<dbReference type="PANTHER" id="PTHR30372:SF4">
    <property type="entry name" value="LIPID-A-DISACCHARIDE SYNTHASE, MITOCHONDRIAL-RELATED"/>
    <property type="match status" value="1"/>
</dbReference>
<evidence type="ECO:0000256" key="10">
    <source>
        <dbReference type="ARBA" id="ARBA00048975"/>
    </source>
</evidence>
<dbReference type="GO" id="GO:0008915">
    <property type="term" value="F:lipid-A-disaccharide synthase activity"/>
    <property type="evidence" value="ECO:0007669"/>
    <property type="project" value="UniProtKB-UniRule"/>
</dbReference>
<dbReference type="GO" id="GO:0009245">
    <property type="term" value="P:lipid A biosynthetic process"/>
    <property type="evidence" value="ECO:0007669"/>
    <property type="project" value="UniProtKB-UniRule"/>
</dbReference>
<keyword evidence="7 11" id="KW-0328">Glycosyltransferase</keyword>
<evidence type="ECO:0000256" key="2">
    <source>
        <dbReference type="ARBA" id="ARBA00007868"/>
    </source>
</evidence>
<evidence type="ECO:0000256" key="6">
    <source>
        <dbReference type="ARBA" id="ARBA00022556"/>
    </source>
</evidence>
<keyword evidence="9 11" id="KW-0443">Lipid metabolism</keyword>
<dbReference type="GO" id="GO:0005543">
    <property type="term" value="F:phospholipid binding"/>
    <property type="evidence" value="ECO:0007669"/>
    <property type="project" value="TreeGrafter"/>
</dbReference>
<gene>
    <name evidence="11 12" type="primary">lpxB</name>
    <name evidence="12" type="ORF">BN873_610083</name>
</gene>
<dbReference type="NCBIfam" id="TIGR00215">
    <property type="entry name" value="lpxB"/>
    <property type="match status" value="1"/>
</dbReference>
<dbReference type="OrthoDB" id="9801642at2"/>
<evidence type="ECO:0000256" key="1">
    <source>
        <dbReference type="ARBA" id="ARBA00002056"/>
    </source>
</evidence>
<organism evidence="12 13">
    <name type="scientific">Candidatus Competibacter denitrificans Run_A_D11</name>
    <dbReference type="NCBI Taxonomy" id="1400863"/>
    <lineage>
        <taxon>Bacteria</taxon>
        <taxon>Pseudomonadati</taxon>
        <taxon>Pseudomonadota</taxon>
        <taxon>Gammaproteobacteria</taxon>
        <taxon>Candidatus Competibacteraceae</taxon>
        <taxon>Candidatus Competibacter</taxon>
    </lineage>
</organism>
<evidence type="ECO:0000256" key="3">
    <source>
        <dbReference type="ARBA" id="ARBA00012687"/>
    </source>
</evidence>
<keyword evidence="6 11" id="KW-0441">Lipid A biosynthesis</keyword>
<dbReference type="EC" id="2.4.1.182" evidence="3 11"/>
<comment type="catalytic activity">
    <reaction evidence="10 11">
        <text>a lipid X + a UDP-2-N,3-O-bis[(3R)-3-hydroxyacyl]-alpha-D-glucosamine = a lipid A disaccharide + UDP + H(+)</text>
        <dbReference type="Rhea" id="RHEA:67828"/>
        <dbReference type="ChEBI" id="CHEBI:15378"/>
        <dbReference type="ChEBI" id="CHEBI:58223"/>
        <dbReference type="ChEBI" id="CHEBI:137748"/>
        <dbReference type="ChEBI" id="CHEBI:176338"/>
        <dbReference type="ChEBI" id="CHEBI:176343"/>
        <dbReference type="EC" id="2.4.1.182"/>
    </reaction>
</comment>
<dbReference type="InterPro" id="IPR003835">
    <property type="entry name" value="Glyco_trans_19"/>
</dbReference>
<evidence type="ECO:0000256" key="9">
    <source>
        <dbReference type="ARBA" id="ARBA00023098"/>
    </source>
</evidence>
<evidence type="ECO:0000256" key="7">
    <source>
        <dbReference type="ARBA" id="ARBA00022676"/>
    </source>
</evidence>
<proteinExistence type="inferred from homology"/>
<protein>
    <recommendedName>
        <fullName evidence="4 11">Lipid-A-disaccharide synthase</fullName>
        <ecNumber evidence="3 11">2.4.1.182</ecNumber>
    </recommendedName>
</protein>
<reference evidence="12" key="1">
    <citation type="submission" date="2013-07" db="EMBL/GenBank/DDBJ databases">
        <authorList>
            <person name="McIlroy S."/>
        </authorList>
    </citation>
    <scope>NUCLEOTIDE SEQUENCE [LARGE SCALE GENOMIC DNA]</scope>
    <source>
        <strain evidence="12">Run_A_D11</strain>
    </source>
</reference>
<dbReference type="RefSeq" id="WP_048674597.1">
    <property type="nucleotide sequence ID" value="NZ_CBTJ020000071.1"/>
</dbReference>
<evidence type="ECO:0000313" key="12">
    <source>
        <dbReference type="EMBL" id="CDI03686.1"/>
    </source>
</evidence>
<evidence type="ECO:0000256" key="5">
    <source>
        <dbReference type="ARBA" id="ARBA00022516"/>
    </source>
</evidence>
<evidence type="ECO:0000256" key="11">
    <source>
        <dbReference type="HAMAP-Rule" id="MF_00392"/>
    </source>
</evidence>
<dbReference type="SUPFAM" id="SSF53756">
    <property type="entry name" value="UDP-Glycosyltransferase/glycogen phosphorylase"/>
    <property type="match status" value="1"/>
</dbReference>
<dbReference type="PANTHER" id="PTHR30372">
    <property type="entry name" value="LIPID-A-DISACCHARIDE SYNTHASE"/>
    <property type="match status" value="1"/>
</dbReference>
<keyword evidence="13" id="KW-1185">Reference proteome</keyword>
<accession>W6M703</accession>
<dbReference type="Proteomes" id="UP000035760">
    <property type="component" value="Unassembled WGS sequence"/>
</dbReference>
<comment type="similarity">
    <text evidence="2 11">Belongs to the LpxB family.</text>
</comment>
<dbReference type="AlphaFoldDB" id="W6M703"/>
<comment type="function">
    <text evidence="1 11">Condensation of UDP-2,3-diacylglucosamine and 2,3-diacylglucosamine-1-phosphate to form lipid A disaccharide, a precursor of lipid A, a phosphorylated glycolipid that anchors the lipopolysaccharide to the outer membrane of the cell.</text>
</comment>
<evidence type="ECO:0000313" key="13">
    <source>
        <dbReference type="Proteomes" id="UP000035760"/>
    </source>
</evidence>
<reference evidence="12" key="2">
    <citation type="submission" date="2014-03" db="EMBL/GenBank/DDBJ databases">
        <title>Candidatus Competibacter-lineage genomes retrieved from metagenomes reveal functional metabolic diversity.</title>
        <authorList>
            <person name="McIlroy S.J."/>
            <person name="Albertsen M."/>
            <person name="Andresen E.K."/>
            <person name="Saunders A.M."/>
            <person name="Kristiansen R."/>
            <person name="Stokholm-Bjerregaard M."/>
            <person name="Nielsen K.L."/>
            <person name="Nielsen P.H."/>
        </authorList>
    </citation>
    <scope>NUCLEOTIDE SEQUENCE</scope>
    <source>
        <strain evidence="12">Run_A_D11</strain>
    </source>
</reference>
<dbReference type="EMBL" id="CBTJ020000071">
    <property type="protein sequence ID" value="CDI03686.1"/>
    <property type="molecule type" value="Genomic_DNA"/>
</dbReference>
<evidence type="ECO:0000256" key="4">
    <source>
        <dbReference type="ARBA" id="ARBA00020902"/>
    </source>
</evidence>
<dbReference type="GO" id="GO:0016020">
    <property type="term" value="C:membrane"/>
    <property type="evidence" value="ECO:0007669"/>
    <property type="project" value="GOC"/>
</dbReference>